<comment type="caution">
    <text evidence="4">The sequence shown here is derived from an EMBL/GenBank/DDBJ whole genome shotgun (WGS) entry which is preliminary data.</text>
</comment>
<dbReference type="GO" id="GO:0005869">
    <property type="term" value="C:dynactin complex"/>
    <property type="evidence" value="ECO:0007669"/>
    <property type="project" value="InterPro"/>
</dbReference>
<keyword evidence="2" id="KW-0963">Cytoplasm</keyword>
<sequence length="448" mass="50291">MTSKYSSLPDIDDQPDVYETPDADENAPVISYENQKQSSDEDENVIKSHVSVKDAANKFKESVVDATDIDFSDRLTRRKKAMYRTFVRRPPAMETNEYEMLPKDMTLEETPLQKLRRLMFEDKQEPVDEKEAISQSDILSQIVYLQSDLVRMNQQIGDADEDQRSNYTRSIDEAKSLIKQLEAYKNKPIKPEAPPTSDAAVVPESKADMVTYELYYTPEMSKMQKESKLSDIDERIARIEKLIGSSAGQTVEDLPASLSSSSLINSLSKLEQQIVLLAQPRQLEMVARRVKVLNSDLDRLNELKAGRKDISNTLGFSLSSTLNNPANAPGNDNKDDSNDTEAKINQLFATLEKVDPLLNLTPALLTRLKALQTLHAEAATFGQSVKVISEEQTRMTDELKSLTDTCAQLNESLKVNEEAVDTNIKIIDTRMTDLIQRISALSSTPSSE</sequence>
<feature type="region of interest" description="Disordered" evidence="3">
    <location>
        <begin position="320"/>
        <end position="339"/>
    </location>
</feature>
<dbReference type="OrthoDB" id="4977at2759"/>
<evidence type="ECO:0000256" key="2">
    <source>
        <dbReference type="ARBA" id="ARBA00022490"/>
    </source>
</evidence>
<dbReference type="GO" id="GO:0007017">
    <property type="term" value="P:microtubule-based process"/>
    <property type="evidence" value="ECO:0007669"/>
    <property type="project" value="InterPro"/>
</dbReference>
<comment type="subcellular location">
    <subcellularLocation>
        <location evidence="1">Cytoplasm</location>
    </subcellularLocation>
</comment>
<dbReference type="EMBL" id="JAANIT010000145">
    <property type="protein sequence ID" value="KAG1551475.1"/>
    <property type="molecule type" value="Genomic_DNA"/>
</dbReference>
<dbReference type="InterPro" id="IPR028133">
    <property type="entry name" value="Dynamitin"/>
</dbReference>
<protein>
    <recommendedName>
        <fullName evidence="6">Dynactin subunit 2</fullName>
    </recommendedName>
</protein>
<evidence type="ECO:0000256" key="3">
    <source>
        <dbReference type="SAM" id="MobiDB-lite"/>
    </source>
</evidence>
<name>A0A9P6YLD4_RHIOR</name>
<dbReference type="Proteomes" id="UP000717996">
    <property type="component" value="Unassembled WGS sequence"/>
</dbReference>
<evidence type="ECO:0000313" key="4">
    <source>
        <dbReference type="EMBL" id="KAG1551475.1"/>
    </source>
</evidence>
<dbReference type="GO" id="GO:0005737">
    <property type="term" value="C:cytoplasm"/>
    <property type="evidence" value="ECO:0007669"/>
    <property type="project" value="UniProtKB-SubCell"/>
</dbReference>
<gene>
    <name evidence="4" type="ORF">G6F51_001824</name>
</gene>
<dbReference type="PANTHER" id="PTHR15346">
    <property type="entry name" value="DYNACTIN SUBUNIT"/>
    <property type="match status" value="1"/>
</dbReference>
<dbReference type="Pfam" id="PF04912">
    <property type="entry name" value="Dynamitin"/>
    <property type="match status" value="1"/>
</dbReference>
<proteinExistence type="predicted"/>
<organism evidence="4 5">
    <name type="scientific">Rhizopus oryzae</name>
    <name type="common">Mucormycosis agent</name>
    <name type="synonym">Rhizopus arrhizus var. delemar</name>
    <dbReference type="NCBI Taxonomy" id="64495"/>
    <lineage>
        <taxon>Eukaryota</taxon>
        <taxon>Fungi</taxon>
        <taxon>Fungi incertae sedis</taxon>
        <taxon>Mucoromycota</taxon>
        <taxon>Mucoromycotina</taxon>
        <taxon>Mucoromycetes</taxon>
        <taxon>Mucorales</taxon>
        <taxon>Mucorineae</taxon>
        <taxon>Rhizopodaceae</taxon>
        <taxon>Rhizopus</taxon>
    </lineage>
</organism>
<feature type="compositionally biased region" description="Acidic residues" evidence="3">
    <location>
        <begin position="10"/>
        <end position="25"/>
    </location>
</feature>
<evidence type="ECO:0000313" key="5">
    <source>
        <dbReference type="Proteomes" id="UP000717996"/>
    </source>
</evidence>
<accession>A0A9P6YLD4</accession>
<dbReference type="AlphaFoldDB" id="A0A9P6YLD4"/>
<feature type="region of interest" description="Disordered" evidence="3">
    <location>
        <begin position="1"/>
        <end position="26"/>
    </location>
</feature>
<evidence type="ECO:0000256" key="1">
    <source>
        <dbReference type="ARBA" id="ARBA00004496"/>
    </source>
</evidence>
<reference evidence="4" key="1">
    <citation type="journal article" date="2020" name="Microb. Genom.">
        <title>Genetic diversity of clinical and environmental Mucorales isolates obtained from an investigation of mucormycosis cases among solid organ transplant recipients.</title>
        <authorList>
            <person name="Nguyen M.H."/>
            <person name="Kaul D."/>
            <person name="Muto C."/>
            <person name="Cheng S.J."/>
            <person name="Richter R.A."/>
            <person name="Bruno V.M."/>
            <person name="Liu G."/>
            <person name="Beyhan S."/>
            <person name="Sundermann A.J."/>
            <person name="Mounaud S."/>
            <person name="Pasculle A.W."/>
            <person name="Nierman W.C."/>
            <person name="Driscoll E."/>
            <person name="Cumbie R."/>
            <person name="Clancy C.J."/>
            <person name="Dupont C.L."/>
        </authorList>
    </citation>
    <scope>NUCLEOTIDE SEQUENCE</scope>
    <source>
        <strain evidence="4">GL16</strain>
    </source>
</reference>
<evidence type="ECO:0008006" key="6">
    <source>
        <dbReference type="Google" id="ProtNLM"/>
    </source>
</evidence>